<accession>W2S3B4</accession>
<dbReference type="InterPro" id="IPR013083">
    <property type="entry name" value="Znf_RING/FYVE/PHD"/>
</dbReference>
<dbReference type="GO" id="GO:0061630">
    <property type="term" value="F:ubiquitin protein ligase activity"/>
    <property type="evidence" value="ECO:0007669"/>
    <property type="project" value="UniProtKB-EC"/>
</dbReference>
<dbReference type="InterPro" id="IPR017907">
    <property type="entry name" value="Znf_RING_CS"/>
</dbReference>
<dbReference type="HOGENOM" id="CLU_009823_4_1_1"/>
<feature type="compositionally biased region" description="Acidic residues" evidence="10">
    <location>
        <begin position="15"/>
        <end position="24"/>
    </location>
</feature>
<evidence type="ECO:0000256" key="2">
    <source>
        <dbReference type="ARBA" id="ARBA00012251"/>
    </source>
</evidence>
<dbReference type="GeneID" id="19969597"/>
<evidence type="ECO:0000256" key="4">
    <source>
        <dbReference type="ARBA" id="ARBA00022723"/>
    </source>
</evidence>
<keyword evidence="6 9" id="KW-0863">Zinc-finger</keyword>
<dbReference type="FunFam" id="1.20.120.1750:FF:000007">
    <property type="entry name" value="RBR-type E3 ubiquitin transferase"/>
    <property type="match status" value="1"/>
</dbReference>
<dbReference type="Pfam" id="PF22191">
    <property type="entry name" value="IBR_1"/>
    <property type="match status" value="1"/>
</dbReference>
<dbReference type="Pfam" id="PF21235">
    <property type="entry name" value="UBA_ARI1"/>
    <property type="match status" value="1"/>
</dbReference>
<dbReference type="InParanoid" id="W2S3B4"/>
<dbReference type="InterPro" id="IPR045840">
    <property type="entry name" value="Ariadne"/>
</dbReference>
<dbReference type="InterPro" id="IPR018957">
    <property type="entry name" value="Znf_C3HC4_RING-type"/>
</dbReference>
<dbReference type="PROSITE" id="PS51873">
    <property type="entry name" value="TRIAD"/>
    <property type="match status" value="1"/>
</dbReference>
<dbReference type="FunCoup" id="W2S3B4">
    <property type="interactions" value="608"/>
</dbReference>
<dbReference type="SMART" id="SM00184">
    <property type="entry name" value="RING"/>
    <property type="match status" value="2"/>
</dbReference>
<dbReference type="EMBL" id="KB822718">
    <property type="protein sequence ID" value="ETN43100.1"/>
    <property type="molecule type" value="Genomic_DNA"/>
</dbReference>
<keyword evidence="8" id="KW-0862">Zinc</keyword>
<keyword evidence="4" id="KW-0479">Metal-binding</keyword>
<dbReference type="SMART" id="SM00647">
    <property type="entry name" value="IBR"/>
    <property type="match status" value="2"/>
</dbReference>
<dbReference type="STRING" id="1220924.W2S3B4"/>
<evidence type="ECO:0000256" key="1">
    <source>
        <dbReference type="ARBA" id="ARBA00001798"/>
    </source>
</evidence>
<sequence>MDSDDEIMSGSPSADELDLDEGTQDSDIGSLADFEHEDGSFGYDKDYLTNPAKPYEIEFKVLNPLDIQVQQDKQFQEVASVIELPTEQTAILLRFMRWNKEKLLEMYMENPEKVLEDAGLGPTFAEAPKTRTIPGFECEICYENGPSLQSYAMKCGHRYCADCYTQYLTQKVKEEGEAARIQCPRDGCHRIVDAKSLQLLVAPEVRDRYNVLLTRTYVDDKENLKWCPAPECEYAIECPVKKRDLRKIVPTVRCNHQHSFCFGCTLADHLPAPCGLVKMWMKKCEDDSETSNWISANTKECPKCNSTIEKNGGCNHMTCRKCKHEFCWMCMGPWSEHGTSWYNCNRYEEKSGTDARDAQAKSRHSLERYLHYYNRFANHEQSAKLDKDLAVKTEKKMTSLQSQSNMSWIEVQYLDTASKALQSCRQTLKWTYAFAFYLQRNNETAMFEDNQKDLEMAVENLSAMFEKPVNELAALKVDMLDKTTYCNRRREILLSDTAENLKRGTSQRPLCYWKC</sequence>
<keyword evidence="14" id="KW-1185">Reference proteome</keyword>
<dbReference type="Pfam" id="PF19422">
    <property type="entry name" value="Ariadne"/>
    <property type="match status" value="1"/>
</dbReference>
<dbReference type="InterPro" id="IPR048962">
    <property type="entry name" value="ARIH1-like_UBL"/>
</dbReference>
<dbReference type="CDD" id="cd16625">
    <property type="entry name" value="RING-HC_RBR_HEL2-like"/>
    <property type="match status" value="1"/>
</dbReference>
<feature type="domain" description="RING-type" evidence="11">
    <location>
        <begin position="138"/>
        <end position="186"/>
    </location>
</feature>
<feature type="domain" description="RING-type" evidence="12">
    <location>
        <begin position="134"/>
        <end position="348"/>
    </location>
</feature>
<keyword evidence="5" id="KW-0677">Repeat</keyword>
<keyword evidence="3" id="KW-0808">Transferase</keyword>
<evidence type="ECO:0000256" key="10">
    <source>
        <dbReference type="SAM" id="MobiDB-lite"/>
    </source>
</evidence>
<dbReference type="Pfam" id="PF01485">
    <property type="entry name" value="IBR"/>
    <property type="match status" value="1"/>
</dbReference>
<dbReference type="RefSeq" id="XP_008714836.1">
    <property type="nucleotide sequence ID" value="XM_008716614.1"/>
</dbReference>
<dbReference type="Gene3D" id="1.20.120.1750">
    <property type="match status" value="1"/>
</dbReference>
<dbReference type="CDD" id="cd20356">
    <property type="entry name" value="Rcat_RBR_HHARI-like"/>
    <property type="match status" value="1"/>
</dbReference>
<dbReference type="PROSITE" id="PS00518">
    <property type="entry name" value="ZF_RING_1"/>
    <property type="match status" value="2"/>
</dbReference>
<dbReference type="InterPro" id="IPR044066">
    <property type="entry name" value="TRIAD_supradom"/>
</dbReference>
<dbReference type="GO" id="GO:0008270">
    <property type="term" value="F:zinc ion binding"/>
    <property type="evidence" value="ECO:0007669"/>
    <property type="project" value="UniProtKB-KW"/>
</dbReference>
<dbReference type="EC" id="2.3.2.31" evidence="2"/>
<keyword evidence="7" id="KW-0833">Ubl conjugation pathway</keyword>
<dbReference type="CDD" id="cd20346">
    <property type="entry name" value="BRcat_RBR_ANKIB1"/>
    <property type="match status" value="1"/>
</dbReference>
<feature type="region of interest" description="Disordered" evidence="10">
    <location>
        <begin position="1"/>
        <end position="35"/>
    </location>
</feature>
<proteinExistence type="predicted"/>
<comment type="catalytic activity">
    <reaction evidence="1">
        <text>[E2 ubiquitin-conjugating enzyme]-S-ubiquitinyl-L-cysteine + [acceptor protein]-L-lysine = [E2 ubiquitin-conjugating enzyme]-L-cysteine + [acceptor protein]-N(6)-ubiquitinyl-L-lysine.</text>
        <dbReference type="EC" id="2.3.2.31"/>
    </reaction>
</comment>
<dbReference type="PANTHER" id="PTHR11685">
    <property type="entry name" value="RBR FAMILY RING FINGER AND IBR DOMAIN-CONTAINING"/>
    <property type="match status" value="1"/>
</dbReference>
<dbReference type="InterPro" id="IPR031127">
    <property type="entry name" value="E3_UB_ligase_RBR"/>
</dbReference>
<gene>
    <name evidence="13" type="ORF">HMPREF1541_02258</name>
</gene>
<dbReference type="OrthoDB" id="10009520at2759"/>
<evidence type="ECO:0000256" key="9">
    <source>
        <dbReference type="PROSITE-ProRule" id="PRU00175"/>
    </source>
</evidence>
<reference evidence="13 14" key="1">
    <citation type="submission" date="2013-03" db="EMBL/GenBank/DDBJ databases">
        <title>The Genome Sequence of Phialophora europaea CBS 101466.</title>
        <authorList>
            <consortium name="The Broad Institute Genomics Platform"/>
            <person name="Cuomo C."/>
            <person name="de Hoog S."/>
            <person name="Gorbushina A."/>
            <person name="Walker B."/>
            <person name="Young S.K."/>
            <person name="Zeng Q."/>
            <person name="Gargeya S."/>
            <person name="Fitzgerald M."/>
            <person name="Haas B."/>
            <person name="Abouelleil A."/>
            <person name="Allen A.W."/>
            <person name="Alvarado L."/>
            <person name="Arachchi H.M."/>
            <person name="Berlin A.M."/>
            <person name="Chapman S.B."/>
            <person name="Gainer-Dewar J."/>
            <person name="Goldberg J."/>
            <person name="Griggs A."/>
            <person name="Gujja S."/>
            <person name="Hansen M."/>
            <person name="Howarth C."/>
            <person name="Imamovic A."/>
            <person name="Ireland A."/>
            <person name="Larimer J."/>
            <person name="McCowan C."/>
            <person name="Murphy C."/>
            <person name="Pearson M."/>
            <person name="Poon T.W."/>
            <person name="Priest M."/>
            <person name="Roberts A."/>
            <person name="Saif S."/>
            <person name="Shea T."/>
            <person name="Sisk P."/>
            <person name="Sykes S."/>
            <person name="Wortman J."/>
            <person name="Nusbaum C."/>
            <person name="Birren B."/>
        </authorList>
    </citation>
    <scope>NUCLEOTIDE SEQUENCE [LARGE SCALE GENOMIC DNA]</scope>
    <source>
        <strain evidence="13 14">CBS 101466</strain>
    </source>
</reference>
<organism evidence="13 14">
    <name type="scientific">Cyphellophora europaea (strain CBS 101466)</name>
    <name type="common">Phialophora europaea</name>
    <dbReference type="NCBI Taxonomy" id="1220924"/>
    <lineage>
        <taxon>Eukaryota</taxon>
        <taxon>Fungi</taxon>
        <taxon>Dikarya</taxon>
        <taxon>Ascomycota</taxon>
        <taxon>Pezizomycotina</taxon>
        <taxon>Eurotiomycetes</taxon>
        <taxon>Chaetothyriomycetidae</taxon>
        <taxon>Chaetothyriales</taxon>
        <taxon>Cyphellophoraceae</taxon>
        <taxon>Cyphellophora</taxon>
    </lineage>
</organism>
<dbReference type="SUPFAM" id="SSF57850">
    <property type="entry name" value="RING/U-box"/>
    <property type="match status" value="2"/>
</dbReference>
<evidence type="ECO:0000313" key="13">
    <source>
        <dbReference type="EMBL" id="ETN43100.1"/>
    </source>
</evidence>
<evidence type="ECO:0000259" key="12">
    <source>
        <dbReference type="PROSITE" id="PS51873"/>
    </source>
</evidence>
<dbReference type="AlphaFoldDB" id="W2S3B4"/>
<name>W2S3B4_CYPE1</name>
<protein>
    <recommendedName>
        <fullName evidence="2">RBR-type E3 ubiquitin transferase</fullName>
        <ecNumber evidence="2">2.3.2.31</ecNumber>
    </recommendedName>
</protein>
<evidence type="ECO:0000259" key="11">
    <source>
        <dbReference type="PROSITE" id="PS50089"/>
    </source>
</evidence>
<evidence type="ECO:0000256" key="5">
    <source>
        <dbReference type="ARBA" id="ARBA00022737"/>
    </source>
</evidence>
<dbReference type="eggNOG" id="KOG1815">
    <property type="taxonomic scope" value="Eukaryota"/>
</dbReference>
<dbReference type="GO" id="GO:0016567">
    <property type="term" value="P:protein ubiquitination"/>
    <property type="evidence" value="ECO:0007669"/>
    <property type="project" value="InterPro"/>
</dbReference>
<dbReference type="FunFam" id="3.30.40.10:FF:000019">
    <property type="entry name" value="RBR-type E3 ubiquitin transferase"/>
    <property type="match status" value="1"/>
</dbReference>
<dbReference type="Proteomes" id="UP000030752">
    <property type="component" value="Unassembled WGS sequence"/>
</dbReference>
<dbReference type="Pfam" id="PF00097">
    <property type="entry name" value="zf-C3HC4"/>
    <property type="match status" value="1"/>
</dbReference>
<evidence type="ECO:0000256" key="7">
    <source>
        <dbReference type="ARBA" id="ARBA00022786"/>
    </source>
</evidence>
<dbReference type="InterPro" id="IPR001841">
    <property type="entry name" value="Znf_RING"/>
</dbReference>
<evidence type="ECO:0000313" key="14">
    <source>
        <dbReference type="Proteomes" id="UP000030752"/>
    </source>
</evidence>
<dbReference type="InterPro" id="IPR002867">
    <property type="entry name" value="IBR_dom"/>
</dbReference>
<dbReference type="Gene3D" id="3.30.40.10">
    <property type="entry name" value="Zinc/RING finger domain, C3HC4 (zinc finger)"/>
    <property type="match status" value="1"/>
</dbReference>
<evidence type="ECO:0000256" key="6">
    <source>
        <dbReference type="ARBA" id="ARBA00022771"/>
    </source>
</evidence>
<evidence type="ECO:0000256" key="3">
    <source>
        <dbReference type="ARBA" id="ARBA00022679"/>
    </source>
</evidence>
<dbReference type="PROSITE" id="PS50089">
    <property type="entry name" value="ZF_RING_2"/>
    <property type="match status" value="1"/>
</dbReference>
<dbReference type="VEuPathDB" id="FungiDB:HMPREF1541_02258"/>
<evidence type="ECO:0000256" key="8">
    <source>
        <dbReference type="ARBA" id="ARBA00022833"/>
    </source>
</evidence>